<evidence type="ECO:0000256" key="1">
    <source>
        <dbReference type="SAM" id="MobiDB-lite"/>
    </source>
</evidence>
<sequence>FCGHGAVGGCCGMPSSFVSQYILDEVEDSADEFEDSAEDLEADEAEDLEADEAEDLEADEAEDLEADEAEHLEIIYICWTFQKVPTWYKSQLVKGGEVILCDSDDTTQYEFDRFKDEWRTEAAYEEEIKGGIHVETPLEAWLRIAHSERDNNLNHAKNGTLPERSWANENMNIMSERVAFYKRGHFCRTLCRTYIKVASTPPGGATVQQLMKHVHAYSISNSLAATYPEREANCCLYPCTNWGIPVVAVMLFEKTNRTFDNQESFETD</sequence>
<comment type="caution">
    <text evidence="2">The sequence shown here is derived from an EMBL/GenBank/DDBJ whole genome shotgun (WGS) entry which is preliminary data.</text>
</comment>
<evidence type="ECO:0000313" key="3">
    <source>
        <dbReference type="Proteomes" id="UP001165082"/>
    </source>
</evidence>
<feature type="region of interest" description="Disordered" evidence="1">
    <location>
        <begin position="29"/>
        <end position="59"/>
    </location>
</feature>
<gene>
    <name evidence="2" type="ORF">TrRE_jg3368</name>
</gene>
<reference evidence="2" key="1">
    <citation type="submission" date="2022-07" db="EMBL/GenBank/DDBJ databases">
        <title>Genome analysis of Parmales, a sister group of diatoms, reveals the evolutionary specialization of diatoms from phago-mixotrophs to photoautotrophs.</title>
        <authorList>
            <person name="Ban H."/>
            <person name="Sato S."/>
            <person name="Yoshikawa S."/>
            <person name="Kazumasa Y."/>
            <person name="Nakamura Y."/>
            <person name="Ichinomiya M."/>
            <person name="Saitoh K."/>
            <person name="Sato N."/>
            <person name="Blanc-Mathieu R."/>
            <person name="Endo H."/>
            <person name="Kuwata A."/>
            <person name="Ogata H."/>
        </authorList>
    </citation>
    <scope>NUCLEOTIDE SEQUENCE</scope>
</reference>
<dbReference type="EMBL" id="BRXZ01002698">
    <property type="protein sequence ID" value="GMH68156.1"/>
    <property type="molecule type" value="Genomic_DNA"/>
</dbReference>
<keyword evidence="3" id="KW-1185">Reference proteome</keyword>
<protein>
    <submittedName>
        <fullName evidence="2">Uncharacterized protein</fullName>
    </submittedName>
</protein>
<organism evidence="2 3">
    <name type="scientific">Triparma retinervis</name>
    <dbReference type="NCBI Taxonomy" id="2557542"/>
    <lineage>
        <taxon>Eukaryota</taxon>
        <taxon>Sar</taxon>
        <taxon>Stramenopiles</taxon>
        <taxon>Ochrophyta</taxon>
        <taxon>Bolidophyceae</taxon>
        <taxon>Parmales</taxon>
        <taxon>Triparmaceae</taxon>
        <taxon>Triparma</taxon>
    </lineage>
</organism>
<proteinExistence type="predicted"/>
<dbReference type="Proteomes" id="UP001165082">
    <property type="component" value="Unassembled WGS sequence"/>
</dbReference>
<accession>A0A9W7ACZ1</accession>
<evidence type="ECO:0000313" key="2">
    <source>
        <dbReference type="EMBL" id="GMH68156.1"/>
    </source>
</evidence>
<feature type="non-terminal residue" evidence="2">
    <location>
        <position position="1"/>
    </location>
</feature>
<name>A0A9W7ACZ1_9STRA</name>
<dbReference type="AlphaFoldDB" id="A0A9W7ACZ1"/>